<reference evidence="1" key="1">
    <citation type="submission" date="2018-06" db="EMBL/GenBank/DDBJ databases">
        <authorList>
            <person name="Zhirakovskaya E."/>
        </authorList>
    </citation>
    <scope>NUCLEOTIDE SEQUENCE</scope>
</reference>
<protein>
    <recommendedName>
        <fullName evidence="2">YkgJ family cysteine cluster protein</fullName>
    </recommendedName>
</protein>
<evidence type="ECO:0008006" key="2">
    <source>
        <dbReference type="Google" id="ProtNLM"/>
    </source>
</evidence>
<organism evidence="1">
    <name type="scientific">hydrothermal vent metagenome</name>
    <dbReference type="NCBI Taxonomy" id="652676"/>
    <lineage>
        <taxon>unclassified sequences</taxon>
        <taxon>metagenomes</taxon>
        <taxon>ecological metagenomes</taxon>
    </lineage>
</organism>
<accession>A0A3B0ZQE8</accession>
<name>A0A3B0ZQE8_9ZZZZ</name>
<sequence>MAQRKIAITTENKCGFCRGAKCCVYFTEQLETPRSMHDFDHLLWQISHRDVRIYKDDDGWYLLIETPCLHLQSDGRCGIYATRPTVCREHSNDYCEYDAPAEEGFELYFDGYDALLKYCRQRFRTWDKRMQR</sequence>
<dbReference type="AlphaFoldDB" id="A0A3B0ZQE8"/>
<dbReference type="EMBL" id="UOFU01000079">
    <property type="protein sequence ID" value="VAW95698.1"/>
    <property type="molecule type" value="Genomic_DNA"/>
</dbReference>
<gene>
    <name evidence="1" type="ORF">MNBD_GAMMA20-1069</name>
</gene>
<dbReference type="Pfam" id="PF03692">
    <property type="entry name" value="CxxCxxCC"/>
    <property type="match status" value="1"/>
</dbReference>
<dbReference type="InterPro" id="IPR005358">
    <property type="entry name" value="Puta_zinc/iron-chelating_dom"/>
</dbReference>
<proteinExistence type="predicted"/>
<evidence type="ECO:0000313" key="1">
    <source>
        <dbReference type="EMBL" id="VAW95698.1"/>
    </source>
</evidence>